<accession>R7UMX4</accession>
<evidence type="ECO:0000313" key="5">
    <source>
        <dbReference type="Proteomes" id="UP000014760"/>
    </source>
</evidence>
<dbReference type="STRING" id="283909.R7UMX4"/>
<reference evidence="4" key="3">
    <citation type="submission" date="2015-06" db="UniProtKB">
        <authorList>
            <consortium name="EnsemblMetazoa"/>
        </authorList>
    </citation>
    <scope>IDENTIFICATION</scope>
</reference>
<dbReference type="SUPFAM" id="SSF53448">
    <property type="entry name" value="Nucleotide-diphospho-sugar transferases"/>
    <property type="match status" value="1"/>
</dbReference>
<name>R7UMX4_CAPTE</name>
<dbReference type="OrthoDB" id="540503at2759"/>
<dbReference type="EMBL" id="AMQN01001420">
    <property type="status" value="NOT_ANNOTATED_CDS"/>
    <property type="molecule type" value="Genomic_DNA"/>
</dbReference>
<protein>
    <recommendedName>
        <fullName evidence="2">Nucleotide-diphospho-sugar transferase domain-containing protein</fullName>
    </recommendedName>
</protein>
<dbReference type="InterPro" id="IPR005069">
    <property type="entry name" value="Nucl-diP-sugar_transferase"/>
</dbReference>
<dbReference type="Proteomes" id="UP000014760">
    <property type="component" value="Unassembled WGS sequence"/>
</dbReference>
<dbReference type="AlphaFoldDB" id="R7UMX4"/>
<evidence type="ECO:0000259" key="2">
    <source>
        <dbReference type="Pfam" id="PF03407"/>
    </source>
</evidence>
<dbReference type="InterPro" id="IPR052636">
    <property type="entry name" value="UDP-D-xylose:L-fucose_XylT"/>
</dbReference>
<dbReference type="GO" id="GO:0016757">
    <property type="term" value="F:glycosyltransferase activity"/>
    <property type="evidence" value="ECO:0007669"/>
    <property type="project" value="TreeGrafter"/>
</dbReference>
<evidence type="ECO:0000313" key="4">
    <source>
        <dbReference type="EnsemblMetazoa" id="CapteP207413"/>
    </source>
</evidence>
<feature type="domain" description="Nucleotide-diphospho-sugar transferase" evidence="2">
    <location>
        <begin position="213"/>
        <end position="383"/>
    </location>
</feature>
<gene>
    <name evidence="3" type="ORF">CAPTEDRAFT_207413</name>
</gene>
<proteinExistence type="inferred from homology"/>
<dbReference type="HOGENOM" id="CLU_044638_0_0_1"/>
<sequence length="403" mass="45554">MLENAEIVVYFDKRNNTGHEDFLDVVSGSKFPLTTTKSVRWPSMDRVPLKRRAICSVDNPASSIPRARPLWESINLDTMDADVENQPFTLLSHARTTKGTVLIGLWFVAIIFLISKRQRHSHILPNSAKAFIRSGPDSLCDNAYVQMCRSSRVYTDLKTALEERASDDKVIIMSGMIEGEYLDLAINQHIRSVAPLKLCNMLYFISNESMIDRTQELNMPVLKVNTDFKNNEVGDFASAAFNEKSKVKLAMVYAVLQLGYKILIADLDVVFLKNPLDVVKSCGKDCDIAVQNNTNKQLNTGFLYSKPTPKSIAFYKKITEKMVDSKGHDQSVFNMVYKRNMVPGINIHVLPVDVACVGISHDPEKCHVFHANFKKGFSPKIRMLKQHGLWKAEPEDVNSYLCR</sequence>
<dbReference type="EMBL" id="KB302197">
    <property type="protein sequence ID" value="ELU04612.1"/>
    <property type="molecule type" value="Genomic_DNA"/>
</dbReference>
<organism evidence="3">
    <name type="scientific">Capitella teleta</name>
    <name type="common">Polychaete worm</name>
    <dbReference type="NCBI Taxonomy" id="283909"/>
    <lineage>
        <taxon>Eukaryota</taxon>
        <taxon>Metazoa</taxon>
        <taxon>Spiralia</taxon>
        <taxon>Lophotrochozoa</taxon>
        <taxon>Annelida</taxon>
        <taxon>Polychaeta</taxon>
        <taxon>Sedentaria</taxon>
        <taxon>Scolecida</taxon>
        <taxon>Capitellidae</taxon>
        <taxon>Capitella</taxon>
    </lineage>
</organism>
<dbReference type="Pfam" id="PF03407">
    <property type="entry name" value="Nucleotid_trans"/>
    <property type="match status" value="1"/>
</dbReference>
<comment type="similarity">
    <text evidence="1">Belongs to the glycosyltransferase 77 family.</text>
</comment>
<evidence type="ECO:0000256" key="1">
    <source>
        <dbReference type="ARBA" id="ARBA00007033"/>
    </source>
</evidence>
<dbReference type="PANTHER" id="PTHR47032">
    <property type="entry name" value="UDP-D-XYLOSE:L-FUCOSE ALPHA-1,3-D-XYLOSYLTRANSFERASE-RELATED"/>
    <property type="match status" value="1"/>
</dbReference>
<keyword evidence="5" id="KW-1185">Reference proteome</keyword>
<dbReference type="GO" id="GO:0005794">
    <property type="term" value="C:Golgi apparatus"/>
    <property type="evidence" value="ECO:0007669"/>
    <property type="project" value="TreeGrafter"/>
</dbReference>
<evidence type="ECO:0000313" key="3">
    <source>
        <dbReference type="EMBL" id="ELU04612.1"/>
    </source>
</evidence>
<dbReference type="InterPro" id="IPR029044">
    <property type="entry name" value="Nucleotide-diphossugar_trans"/>
</dbReference>
<dbReference type="EnsemblMetazoa" id="CapteT207413">
    <property type="protein sequence ID" value="CapteP207413"/>
    <property type="gene ID" value="CapteG207413"/>
</dbReference>
<reference evidence="5" key="1">
    <citation type="submission" date="2012-12" db="EMBL/GenBank/DDBJ databases">
        <authorList>
            <person name="Hellsten U."/>
            <person name="Grimwood J."/>
            <person name="Chapman J.A."/>
            <person name="Shapiro H."/>
            <person name="Aerts A."/>
            <person name="Otillar R.P."/>
            <person name="Terry A.Y."/>
            <person name="Boore J.L."/>
            <person name="Simakov O."/>
            <person name="Marletaz F."/>
            <person name="Cho S.-J."/>
            <person name="Edsinger-Gonzales E."/>
            <person name="Havlak P."/>
            <person name="Kuo D.-H."/>
            <person name="Larsson T."/>
            <person name="Lv J."/>
            <person name="Arendt D."/>
            <person name="Savage R."/>
            <person name="Osoegawa K."/>
            <person name="de Jong P."/>
            <person name="Lindberg D.R."/>
            <person name="Seaver E.C."/>
            <person name="Weisblat D.A."/>
            <person name="Putnam N.H."/>
            <person name="Grigoriev I.V."/>
            <person name="Rokhsar D.S."/>
        </authorList>
    </citation>
    <scope>NUCLEOTIDE SEQUENCE</scope>
    <source>
        <strain evidence="5">I ESC-2004</strain>
    </source>
</reference>
<dbReference type="PANTHER" id="PTHR47032:SF1">
    <property type="entry name" value="UDP-D-XYLOSE:L-FUCOSE ALPHA-1,3-D-XYLOSYLTRANSFERASE-RELATED"/>
    <property type="match status" value="1"/>
</dbReference>
<reference evidence="3 5" key="2">
    <citation type="journal article" date="2013" name="Nature">
        <title>Insights into bilaterian evolution from three spiralian genomes.</title>
        <authorList>
            <person name="Simakov O."/>
            <person name="Marletaz F."/>
            <person name="Cho S.J."/>
            <person name="Edsinger-Gonzales E."/>
            <person name="Havlak P."/>
            <person name="Hellsten U."/>
            <person name="Kuo D.H."/>
            <person name="Larsson T."/>
            <person name="Lv J."/>
            <person name="Arendt D."/>
            <person name="Savage R."/>
            <person name="Osoegawa K."/>
            <person name="de Jong P."/>
            <person name="Grimwood J."/>
            <person name="Chapman J.A."/>
            <person name="Shapiro H."/>
            <person name="Aerts A."/>
            <person name="Otillar R.P."/>
            <person name="Terry A.Y."/>
            <person name="Boore J.L."/>
            <person name="Grigoriev I.V."/>
            <person name="Lindberg D.R."/>
            <person name="Seaver E.C."/>
            <person name="Weisblat D.A."/>
            <person name="Putnam N.H."/>
            <person name="Rokhsar D.S."/>
        </authorList>
    </citation>
    <scope>NUCLEOTIDE SEQUENCE</scope>
    <source>
        <strain evidence="3 5">I ESC-2004</strain>
    </source>
</reference>